<feature type="domain" description="Peptidase A1" evidence="10">
    <location>
        <begin position="92"/>
        <end position="441"/>
    </location>
</feature>
<dbReference type="PANTHER" id="PTHR47967:SF129">
    <property type="entry name" value="OS08G0469000 PROTEIN"/>
    <property type="match status" value="1"/>
</dbReference>
<keyword evidence="3 9" id="KW-0732">Signal</keyword>
<evidence type="ECO:0000313" key="12">
    <source>
        <dbReference type="Proteomes" id="UP000026961"/>
    </source>
</evidence>
<evidence type="ECO:0000256" key="4">
    <source>
        <dbReference type="ARBA" id="ARBA00022750"/>
    </source>
</evidence>
<dbReference type="FunFam" id="2.40.70.10:FF:000034">
    <property type="entry name" value="Aspartyl protease family protein"/>
    <property type="match status" value="1"/>
</dbReference>
<dbReference type="GO" id="GO:0005576">
    <property type="term" value="C:extracellular region"/>
    <property type="evidence" value="ECO:0007669"/>
    <property type="project" value="TreeGrafter"/>
</dbReference>
<dbReference type="PANTHER" id="PTHR47967">
    <property type="entry name" value="OS07G0603500 PROTEIN-RELATED"/>
    <property type="match status" value="1"/>
</dbReference>
<dbReference type="InterPro" id="IPR001461">
    <property type="entry name" value="Aspartic_peptidase_A1"/>
</dbReference>
<feature type="active site" evidence="7">
    <location>
        <position position="323"/>
    </location>
</feature>
<dbReference type="Proteomes" id="UP000026961">
    <property type="component" value="Chromosome 8"/>
</dbReference>
<keyword evidence="4" id="KW-0064">Aspartyl protease</keyword>
<comment type="similarity">
    <text evidence="1">Belongs to the peptidase A1 family.</text>
</comment>
<organism evidence="11">
    <name type="scientific">Oryza glumipatula</name>
    <dbReference type="NCBI Taxonomy" id="40148"/>
    <lineage>
        <taxon>Eukaryota</taxon>
        <taxon>Viridiplantae</taxon>
        <taxon>Streptophyta</taxon>
        <taxon>Embryophyta</taxon>
        <taxon>Tracheophyta</taxon>
        <taxon>Spermatophyta</taxon>
        <taxon>Magnoliopsida</taxon>
        <taxon>Liliopsida</taxon>
        <taxon>Poales</taxon>
        <taxon>Poaceae</taxon>
        <taxon>BOP clade</taxon>
        <taxon>Oryzoideae</taxon>
        <taxon>Oryzeae</taxon>
        <taxon>Oryzinae</taxon>
        <taxon>Oryza</taxon>
    </lineage>
</organism>
<keyword evidence="8" id="KW-0812">Transmembrane</keyword>
<dbReference type="InterPro" id="IPR034161">
    <property type="entry name" value="Pepsin-like_plant"/>
</dbReference>
<feature type="domain" description="Peptidase A1" evidence="10">
    <location>
        <begin position="571"/>
        <end position="924"/>
    </location>
</feature>
<evidence type="ECO:0000256" key="5">
    <source>
        <dbReference type="ARBA" id="ARBA00022801"/>
    </source>
</evidence>
<dbReference type="SUPFAM" id="SSF50630">
    <property type="entry name" value="Acid proteases"/>
    <property type="match status" value="2"/>
</dbReference>
<evidence type="ECO:0000256" key="2">
    <source>
        <dbReference type="ARBA" id="ARBA00022670"/>
    </source>
</evidence>
<dbReference type="EnsemblPlants" id="OGLUM08G18480.1">
    <property type="protein sequence ID" value="OGLUM08G18480.1"/>
    <property type="gene ID" value="OGLUM08G18480"/>
</dbReference>
<feature type="transmembrane region" description="Helical" evidence="8">
    <location>
        <begin position="479"/>
        <end position="499"/>
    </location>
</feature>
<dbReference type="InterPro" id="IPR051708">
    <property type="entry name" value="Plant_Aspart_Prot_A1"/>
</dbReference>
<evidence type="ECO:0000256" key="3">
    <source>
        <dbReference type="ARBA" id="ARBA00022729"/>
    </source>
</evidence>
<dbReference type="Gramene" id="OGLUM08G18480.1">
    <property type="protein sequence ID" value="OGLUM08G18480.1"/>
    <property type="gene ID" value="OGLUM08G18480"/>
</dbReference>
<dbReference type="FunFam" id="2.40.70.10:FF:000029">
    <property type="entry name" value="Aspartyl protease family protein"/>
    <property type="match status" value="1"/>
</dbReference>
<keyword evidence="2" id="KW-0645">Protease</keyword>
<dbReference type="GO" id="GO:0006508">
    <property type="term" value="P:proteolysis"/>
    <property type="evidence" value="ECO:0007669"/>
    <property type="project" value="UniProtKB-KW"/>
</dbReference>
<dbReference type="FunFam" id="2.40.70.10:FF:000016">
    <property type="entry name" value="Probable aspartic protease At2g35615"/>
    <property type="match status" value="1"/>
</dbReference>
<dbReference type="Pfam" id="PF14543">
    <property type="entry name" value="TAXi_N"/>
    <property type="match status" value="2"/>
</dbReference>
<dbReference type="GO" id="GO:0004190">
    <property type="term" value="F:aspartic-type endopeptidase activity"/>
    <property type="evidence" value="ECO:0007669"/>
    <property type="project" value="UniProtKB-KW"/>
</dbReference>
<feature type="active site" evidence="7">
    <location>
        <position position="110"/>
    </location>
</feature>
<keyword evidence="8" id="KW-0472">Membrane</keyword>
<keyword evidence="6" id="KW-0325">Glycoprotein</keyword>
<evidence type="ECO:0000256" key="7">
    <source>
        <dbReference type="PIRSR" id="PIRSR601461-1"/>
    </source>
</evidence>
<dbReference type="HOGENOM" id="CLU_005738_1_2_1"/>
<keyword evidence="5" id="KW-0378">Hydrolase</keyword>
<sequence length="931" mass="98823">MASPVLVLALVAATLLPASHCSVSGVGFQLKLRHVDAHGSYTKLELVTRAIRRSRARVAALQAVAAAAATVAPVVDPITAARILVAASQGEYLMDLAIGTPPLRYTAMVDTGSDLIWTQCAPCVLCADQPTPYFRPARSATYRLVPCRSPLCAALPYPACFQRSVCVYQYYYGDEASTAGVLASETFTFGAANSSKVMVSDVAFGCGNINSGQLANSSGMVGLGRGPLSLVSQLGPSRFSYCLTSFLSPEPSRLNFGVFATLNGTNASSSGSPVQSTPLVVNAALPSLYFMSLKGISLGQKRLPIDPLVFAINDDGTGGVFIDSGTSLTWLQQDAYDAVRRELVSVLRPLPPTNDTEIGLETCFPWPPPPSVAVTVPDMELHFDGGANMTVPPENYMLIDGATGFLCLAMIRSGDATIIGNYQQQNMHILYDIANSLLSFVPAPCNIVAFMQTQSWPRLARTNHRESHPSGRFSKETTYYMALVVLVLVLSLAAAVVVTGAGGGTFDFRADLDHPYAGSSLSRHDVVRHGARASKTRAAWLTAKLAGVLSNRRGGVSPADVRLSPLSDQGHSLTVGIGTPPQPRKLIVDTGSDLIWTQCKLSSSTAAAERHGSPPVYDPGESSTFAFLPCSDRLCQEGQFSFKNCTSKNRCVYEDVYGSAAAVGVLASESFTFGARRAVSLRLGFGCGALSAGSLIGATGILGLSPESLSLITQLKIQRFSYCLTPFADKKTSPLLFGAMADLSRHKTTGPIQTTAIVSNPVETVYYYVPLVGISLGHKRLAVPAASLAMRPDGGGGTIVDSGSTVAYLVEAAFEAVKEAVMDVVRLPVANRTVEDYELCFVLPRRTAAAAMEAVQVPPLVLHFDGGAAMVLPRDNYFQEPRAGLMCLAVGKTTDGSGVSIIGNVQQQNMHVLFDVQHHKFSFAPTQCDQI</sequence>
<dbReference type="InterPro" id="IPR032861">
    <property type="entry name" value="TAXi_N"/>
</dbReference>
<evidence type="ECO:0000256" key="9">
    <source>
        <dbReference type="SAM" id="SignalP"/>
    </source>
</evidence>
<proteinExistence type="inferred from homology"/>
<keyword evidence="8" id="KW-1133">Transmembrane helix</keyword>
<accession>A0A0E0AWF9</accession>
<dbReference type="InterPro" id="IPR032799">
    <property type="entry name" value="TAXi_C"/>
</dbReference>
<dbReference type="Gene3D" id="2.40.70.10">
    <property type="entry name" value="Acid Proteases"/>
    <property type="match status" value="4"/>
</dbReference>
<dbReference type="Pfam" id="PF14541">
    <property type="entry name" value="TAXi_C"/>
    <property type="match status" value="2"/>
</dbReference>
<protein>
    <recommendedName>
        <fullName evidence="10">Peptidase A1 domain-containing protein</fullName>
    </recommendedName>
</protein>
<feature type="chain" id="PRO_5002353862" description="Peptidase A1 domain-containing protein" evidence="9">
    <location>
        <begin position="22"/>
        <end position="931"/>
    </location>
</feature>
<evidence type="ECO:0000256" key="6">
    <source>
        <dbReference type="ARBA" id="ARBA00023180"/>
    </source>
</evidence>
<dbReference type="eggNOG" id="KOG1339">
    <property type="taxonomic scope" value="Eukaryota"/>
</dbReference>
<name>A0A0E0AWF9_9ORYZ</name>
<dbReference type="FunFam" id="2.40.70.10:FF:000162">
    <property type="entry name" value="Aspartic proteinase nepenthesin-1"/>
    <property type="match status" value="1"/>
</dbReference>
<dbReference type="InterPro" id="IPR033121">
    <property type="entry name" value="PEPTIDASE_A1"/>
</dbReference>
<feature type="transmembrane region" description="Helical" evidence="8">
    <location>
        <begin position="683"/>
        <end position="704"/>
    </location>
</feature>
<dbReference type="PRINTS" id="PR00792">
    <property type="entry name" value="PEPSIN"/>
</dbReference>
<keyword evidence="12" id="KW-1185">Reference proteome</keyword>
<dbReference type="STRING" id="40148.A0A0E0AWF9"/>
<evidence type="ECO:0000256" key="1">
    <source>
        <dbReference type="ARBA" id="ARBA00007447"/>
    </source>
</evidence>
<evidence type="ECO:0000256" key="8">
    <source>
        <dbReference type="SAM" id="Phobius"/>
    </source>
</evidence>
<evidence type="ECO:0000313" key="11">
    <source>
        <dbReference type="EnsemblPlants" id="OGLUM08G18480.1"/>
    </source>
</evidence>
<reference evidence="11" key="2">
    <citation type="submission" date="2018-05" db="EMBL/GenBank/DDBJ databases">
        <title>OgluRS3 (Oryza glumaepatula Reference Sequence Version 3).</title>
        <authorList>
            <person name="Zhang J."/>
            <person name="Kudrna D."/>
            <person name="Lee S."/>
            <person name="Talag J."/>
            <person name="Welchert J."/>
            <person name="Wing R.A."/>
        </authorList>
    </citation>
    <scope>NUCLEOTIDE SEQUENCE [LARGE SCALE GENOMIC DNA]</scope>
</reference>
<dbReference type="AlphaFoldDB" id="A0A0E0AWF9"/>
<evidence type="ECO:0000259" key="10">
    <source>
        <dbReference type="PROSITE" id="PS51767"/>
    </source>
</evidence>
<dbReference type="CDD" id="cd05476">
    <property type="entry name" value="pepsin_A_like_plant"/>
    <property type="match status" value="2"/>
</dbReference>
<reference evidence="11" key="1">
    <citation type="submission" date="2015-04" db="UniProtKB">
        <authorList>
            <consortium name="EnsemblPlants"/>
        </authorList>
    </citation>
    <scope>IDENTIFICATION</scope>
</reference>
<dbReference type="PROSITE" id="PS51767">
    <property type="entry name" value="PEPTIDASE_A1"/>
    <property type="match status" value="2"/>
</dbReference>
<feature type="signal peptide" evidence="9">
    <location>
        <begin position="1"/>
        <end position="21"/>
    </location>
</feature>
<dbReference type="InterPro" id="IPR021109">
    <property type="entry name" value="Peptidase_aspartic_dom_sf"/>
</dbReference>